<evidence type="ECO:0000256" key="3">
    <source>
        <dbReference type="RuleBase" id="RU004508"/>
    </source>
</evidence>
<dbReference type="Proteomes" id="UP000034181">
    <property type="component" value="Unassembled WGS sequence"/>
</dbReference>
<evidence type="ECO:0000313" key="5">
    <source>
        <dbReference type="Proteomes" id="UP000034181"/>
    </source>
</evidence>
<comment type="caution">
    <text evidence="4">The sequence shown here is derived from an EMBL/GenBank/DDBJ whole genome shotgun (WGS) entry which is preliminary data.</text>
</comment>
<feature type="modified residue" description="N6-(pyridoxal phosphate)lysine" evidence="2">
    <location>
        <position position="148"/>
    </location>
</feature>
<evidence type="ECO:0000256" key="1">
    <source>
        <dbReference type="PIRSR" id="PIRSR000390-1"/>
    </source>
</evidence>
<dbReference type="EMBL" id="LBUZ01000035">
    <property type="protein sequence ID" value="KKQ74297.1"/>
    <property type="molecule type" value="Genomic_DNA"/>
</dbReference>
<dbReference type="Pfam" id="PF01041">
    <property type="entry name" value="DegT_DnrJ_EryC1"/>
    <property type="match status" value="1"/>
</dbReference>
<feature type="non-terminal residue" evidence="4">
    <location>
        <position position="1"/>
    </location>
</feature>
<sequence>ILDFEEKFSKYCGVKYGVSCSNGTKAIHLALMAVGIKAGDEVILPALTFASTAHAVLYVGATPVLADIKPDTLCIDPEDIKKKLTLKTKVIMPVHYGGHPAELTDIIKIANKKIAIIEDAAHACGSFYKGIKIGNITPLTCFSFHAVKNLATGDGGMITTNNKTQAERLRQLRWLGISKDTWKRIEKIKTSEKFRVKGYGWYYEIHELGYKYHMNDIAAAIGIAQLAKLEKSNEKRRMLARRYTKKLACLEEVVLPTVYDHVVSAQHNYVIQAKKRDELHLYLRNKNISTGVHYMPIHMHPLYKKMAKTSKLPVTEKVWRNLLTLPLYPQLTSQEQDKIIKEIWRFYN</sequence>
<comment type="similarity">
    <text evidence="3">Belongs to the DegT/DnrJ/EryC1 family.</text>
</comment>
<dbReference type="AlphaFoldDB" id="A0A0G0K648"/>
<proteinExistence type="inferred from homology"/>
<dbReference type="PATRIC" id="fig|1618569.3.peg.767"/>
<dbReference type="InterPro" id="IPR015424">
    <property type="entry name" value="PyrdxlP-dep_Trfase"/>
</dbReference>
<accession>A0A0G0K648</accession>
<name>A0A0G0K648_9BACT</name>
<evidence type="ECO:0000313" key="4">
    <source>
        <dbReference type="EMBL" id="KKQ74297.1"/>
    </source>
</evidence>
<dbReference type="GO" id="GO:0008483">
    <property type="term" value="F:transaminase activity"/>
    <property type="evidence" value="ECO:0007669"/>
    <property type="project" value="TreeGrafter"/>
</dbReference>
<reference evidence="4 5" key="1">
    <citation type="journal article" date="2015" name="Nature">
        <title>rRNA introns, odd ribosomes, and small enigmatic genomes across a large radiation of phyla.</title>
        <authorList>
            <person name="Brown C.T."/>
            <person name="Hug L.A."/>
            <person name="Thomas B.C."/>
            <person name="Sharon I."/>
            <person name="Castelle C.J."/>
            <person name="Singh A."/>
            <person name="Wilkins M.J."/>
            <person name="Williams K.H."/>
            <person name="Banfield J.F."/>
        </authorList>
    </citation>
    <scope>NUCLEOTIDE SEQUENCE [LARGE SCALE GENOMIC DNA]</scope>
</reference>
<dbReference type="InterPro" id="IPR015422">
    <property type="entry name" value="PyrdxlP-dep_Trfase_small"/>
</dbReference>
<dbReference type="Gene3D" id="3.90.1150.10">
    <property type="entry name" value="Aspartate Aminotransferase, domain 1"/>
    <property type="match status" value="1"/>
</dbReference>
<dbReference type="GO" id="GO:0030170">
    <property type="term" value="F:pyridoxal phosphate binding"/>
    <property type="evidence" value="ECO:0007669"/>
    <property type="project" value="TreeGrafter"/>
</dbReference>
<dbReference type="PANTHER" id="PTHR30244:SF34">
    <property type="entry name" value="DTDP-4-AMINO-4,6-DIDEOXYGALACTOSE TRANSAMINASE"/>
    <property type="match status" value="1"/>
</dbReference>
<gene>
    <name evidence="4" type="ORF">US96_C0035G0001</name>
</gene>
<dbReference type="PANTHER" id="PTHR30244">
    <property type="entry name" value="TRANSAMINASE"/>
    <property type="match status" value="1"/>
</dbReference>
<keyword evidence="2 3" id="KW-0663">Pyridoxal phosphate</keyword>
<dbReference type="GO" id="GO:0000271">
    <property type="term" value="P:polysaccharide biosynthetic process"/>
    <property type="evidence" value="ECO:0007669"/>
    <property type="project" value="TreeGrafter"/>
</dbReference>
<dbReference type="SUPFAM" id="SSF53383">
    <property type="entry name" value="PLP-dependent transferases"/>
    <property type="match status" value="1"/>
</dbReference>
<dbReference type="CDD" id="cd00616">
    <property type="entry name" value="AHBA_syn"/>
    <property type="match status" value="1"/>
</dbReference>
<dbReference type="InterPro" id="IPR015421">
    <property type="entry name" value="PyrdxlP-dep_Trfase_major"/>
</dbReference>
<dbReference type="InterPro" id="IPR000653">
    <property type="entry name" value="DegT/StrS_aminotransferase"/>
</dbReference>
<dbReference type="Gene3D" id="3.40.640.10">
    <property type="entry name" value="Type I PLP-dependent aspartate aminotransferase-like (Major domain)"/>
    <property type="match status" value="1"/>
</dbReference>
<protein>
    <submittedName>
        <fullName evidence="4">Putative pyridoxal phosphate-dependent enzyme</fullName>
    </submittedName>
</protein>
<dbReference type="PIRSF" id="PIRSF000390">
    <property type="entry name" value="PLP_StrS"/>
    <property type="match status" value="1"/>
</dbReference>
<organism evidence="4 5">
    <name type="scientific">Candidatus Woesebacteria bacterium GW2011_GWB1_38_5b</name>
    <dbReference type="NCBI Taxonomy" id="1618569"/>
    <lineage>
        <taxon>Bacteria</taxon>
        <taxon>Candidatus Woeseibacteriota</taxon>
    </lineage>
</organism>
<evidence type="ECO:0000256" key="2">
    <source>
        <dbReference type="PIRSR" id="PIRSR000390-2"/>
    </source>
</evidence>
<feature type="active site" description="Proton acceptor" evidence="1">
    <location>
        <position position="148"/>
    </location>
</feature>